<dbReference type="RefSeq" id="YP_010013547.1">
    <property type="nucleotide sequence ID" value="NC_053512.1"/>
</dbReference>
<accession>A0A2D1GPT8</accession>
<dbReference type="KEGG" id="vg:63210160"/>
<name>A0A2D1GPT8_9CAUD</name>
<organism evidence="1 2">
    <name type="scientific">Mycobacterium phage Kumao</name>
    <dbReference type="NCBI Taxonomy" id="2041344"/>
    <lineage>
        <taxon>Viruses</taxon>
        <taxon>Duplodnaviria</taxon>
        <taxon>Heunggongvirae</taxon>
        <taxon>Uroviricota</taxon>
        <taxon>Caudoviricetes</taxon>
        <taxon>Vilmaviridae</taxon>
        <taxon>Kumaovirus</taxon>
        <taxon>Kumaovirus kumao</taxon>
    </lineage>
</organism>
<protein>
    <submittedName>
        <fullName evidence="1">Uncharacterized protein</fullName>
    </submittedName>
</protein>
<proteinExistence type="predicted"/>
<gene>
    <name evidence="1" type="primary">57</name>
    <name evidence="1" type="ORF">SEA_KUMAO_57</name>
</gene>
<dbReference type="Proteomes" id="UP000229090">
    <property type="component" value="Segment"/>
</dbReference>
<evidence type="ECO:0000313" key="2">
    <source>
        <dbReference type="Proteomes" id="UP000229090"/>
    </source>
</evidence>
<reference evidence="2" key="1">
    <citation type="submission" date="2017-09" db="EMBL/GenBank/DDBJ databases">
        <authorList>
            <person name="Ehlers B."/>
            <person name="Leendertz F.H."/>
        </authorList>
    </citation>
    <scope>NUCLEOTIDE SEQUENCE [LARGE SCALE GENOMIC DNA]</scope>
</reference>
<evidence type="ECO:0000313" key="1">
    <source>
        <dbReference type="EMBL" id="ATN94020.1"/>
    </source>
</evidence>
<dbReference type="GeneID" id="63210160"/>
<dbReference type="EMBL" id="MG009575">
    <property type="protein sequence ID" value="ATN94020.1"/>
    <property type="molecule type" value="Genomic_DNA"/>
</dbReference>
<keyword evidence="2" id="KW-1185">Reference proteome</keyword>
<sequence>MADLRHIKVEAFVEHNDPMILVRAEDWRRMKAENQALREELEKLKGELG</sequence>